<dbReference type="AlphaFoldDB" id="A0A1T4WG38"/>
<dbReference type="PROSITE" id="PS51782">
    <property type="entry name" value="LYSM"/>
    <property type="match status" value="1"/>
</dbReference>
<dbReference type="STRING" id="1147123.SAMN05443428_101175"/>
<dbReference type="InterPro" id="IPR024300">
    <property type="entry name" value="SipL_SPOCS_dom"/>
</dbReference>
<dbReference type="GO" id="GO:0008932">
    <property type="term" value="F:lytic endotransglycosylase activity"/>
    <property type="evidence" value="ECO:0007669"/>
    <property type="project" value="TreeGrafter"/>
</dbReference>
<reference evidence="4" key="1">
    <citation type="submission" date="2017-02" db="EMBL/GenBank/DDBJ databases">
        <authorList>
            <person name="Varghese N."/>
            <person name="Submissions S."/>
        </authorList>
    </citation>
    <scope>NUCLEOTIDE SEQUENCE [LARGE SCALE GENOMIC DNA]</scope>
    <source>
        <strain evidence="4">USBA 833</strain>
    </source>
</reference>
<protein>
    <submittedName>
        <fullName evidence="3">Uncharacterized protein</fullName>
    </submittedName>
</protein>
<dbReference type="PANTHER" id="PTHR33734:SF22">
    <property type="entry name" value="MEMBRANE-BOUND LYTIC MUREIN TRANSGLYCOSYLASE D"/>
    <property type="match status" value="1"/>
</dbReference>
<dbReference type="Pfam" id="PF12673">
    <property type="entry name" value="SipL"/>
    <property type="match status" value="3"/>
</dbReference>
<dbReference type="CDD" id="cd00118">
    <property type="entry name" value="LysM"/>
    <property type="match status" value="1"/>
</dbReference>
<evidence type="ECO:0000313" key="3">
    <source>
        <dbReference type="EMBL" id="SKA76306.1"/>
    </source>
</evidence>
<accession>A0A1T4WG38</accession>
<dbReference type="SMART" id="SM00257">
    <property type="entry name" value="LysM"/>
    <property type="match status" value="1"/>
</dbReference>
<sequence length="521" mass="58610">MSVELIRDIINYEELIGEGTSQTMVNGDIIINDRNPEISRVLNMDGNILVLSSEVVEDKIILEGRMNFDILYASTEENRGIYKVGASTNFTHNIQVIGAMPNMYSKVLAYIEHMEYELLTNKKIKVNAVINLKGVVYNRKTAEAIVDIKGQDIQLLKNAVQVDECLASDNAQIVIKGSIEIGEDKPQVDSILKTDINIGKKDIFMQDGKATINACAHIRVMYDAENGNEVYLSEQDSAFTHEIALPEIKPDMRCDVSFKVEDLNTKVLENENGERRTIECEVVLGISMKGYLKRGIQIIDDAYSPEERYELEKQSIKANSFFGEGTDSQTIKERIVLPQDSEAISQVKHVTANPVITDVKVFEDKVVAEGVVSCCVMYMMASEEGGMASYEEEIPFKSVIDMPMIKIDMMPEVNVDIQHISFEKVSPREVDIKIILESCAKVFYKIAVDFVKSVVESEIPENIKNMPSIVIYVVQNNDTLWKIAKKYGTTIEDIVKINDIDNPDVIMPGMKLLVPKKTFMK</sequence>
<feature type="domain" description="LysM" evidence="2">
    <location>
        <begin position="470"/>
        <end position="514"/>
    </location>
</feature>
<evidence type="ECO:0000259" key="2">
    <source>
        <dbReference type="PROSITE" id="PS51782"/>
    </source>
</evidence>
<dbReference type="Proteomes" id="UP000190105">
    <property type="component" value="Unassembled WGS sequence"/>
</dbReference>
<dbReference type="InterPro" id="IPR036779">
    <property type="entry name" value="LysM_dom_sf"/>
</dbReference>
<dbReference type="PANTHER" id="PTHR33734">
    <property type="entry name" value="LYSM DOMAIN-CONTAINING GPI-ANCHORED PROTEIN 2"/>
    <property type="match status" value="1"/>
</dbReference>
<organism evidence="3 4">
    <name type="scientific">Caloramator quimbayensis</name>
    <dbReference type="NCBI Taxonomy" id="1147123"/>
    <lineage>
        <taxon>Bacteria</taxon>
        <taxon>Bacillati</taxon>
        <taxon>Bacillota</taxon>
        <taxon>Clostridia</taxon>
        <taxon>Eubacteriales</taxon>
        <taxon>Clostridiaceae</taxon>
        <taxon>Caloramator</taxon>
    </lineage>
</organism>
<dbReference type="PROSITE" id="PS50943">
    <property type="entry name" value="HTH_CROC1"/>
    <property type="match status" value="1"/>
</dbReference>
<dbReference type="RefSeq" id="WP_078695209.1">
    <property type="nucleotide sequence ID" value="NZ_FUYH01000001.1"/>
</dbReference>
<dbReference type="InterPro" id="IPR001387">
    <property type="entry name" value="Cro/C1-type_HTH"/>
</dbReference>
<feature type="domain" description="HTH cro/C1-type" evidence="1">
    <location>
        <begin position="478"/>
        <end position="494"/>
    </location>
</feature>
<dbReference type="Pfam" id="PF01476">
    <property type="entry name" value="LysM"/>
    <property type="match status" value="1"/>
</dbReference>
<name>A0A1T4WG38_9CLOT</name>
<proteinExistence type="predicted"/>
<keyword evidence="4" id="KW-1185">Reference proteome</keyword>
<evidence type="ECO:0000259" key="1">
    <source>
        <dbReference type="PROSITE" id="PS50943"/>
    </source>
</evidence>
<dbReference type="OrthoDB" id="9779340at2"/>
<dbReference type="Gene3D" id="3.10.350.10">
    <property type="entry name" value="LysM domain"/>
    <property type="match status" value="1"/>
</dbReference>
<dbReference type="InterPro" id="IPR018392">
    <property type="entry name" value="LysM"/>
</dbReference>
<dbReference type="SUPFAM" id="SSF54106">
    <property type="entry name" value="LysM domain"/>
    <property type="match status" value="1"/>
</dbReference>
<evidence type="ECO:0000313" key="4">
    <source>
        <dbReference type="Proteomes" id="UP000190105"/>
    </source>
</evidence>
<dbReference type="EMBL" id="FUYH01000001">
    <property type="protein sequence ID" value="SKA76306.1"/>
    <property type="molecule type" value="Genomic_DNA"/>
</dbReference>
<gene>
    <name evidence="3" type="ORF">SAMN05443428_101175</name>
</gene>